<dbReference type="Pfam" id="PF01926">
    <property type="entry name" value="MMR_HSR1"/>
    <property type="match status" value="1"/>
</dbReference>
<feature type="domain" description="Hflx-type G" evidence="8">
    <location>
        <begin position="379"/>
        <end position="543"/>
    </location>
</feature>
<reference evidence="9 10" key="1">
    <citation type="submission" date="2016-02" db="EMBL/GenBank/DDBJ databases">
        <title>Draft genome sequence of Thermodesulfatator sp. S606.</title>
        <authorList>
            <person name="Lai Q."/>
            <person name="Cao J."/>
            <person name="Dupont S."/>
            <person name="Shao Z."/>
            <person name="Jebbar M."/>
            <person name="Alain K."/>
        </authorList>
    </citation>
    <scope>NUCLEOTIDE SEQUENCE [LARGE SCALE GENOMIC DNA]</scope>
    <source>
        <strain evidence="9 10">S606</strain>
    </source>
</reference>
<evidence type="ECO:0000256" key="1">
    <source>
        <dbReference type="ARBA" id="ARBA00022490"/>
    </source>
</evidence>
<evidence type="ECO:0000259" key="8">
    <source>
        <dbReference type="PROSITE" id="PS51705"/>
    </source>
</evidence>
<dbReference type="Gene3D" id="3.40.50.300">
    <property type="entry name" value="P-loop containing nucleotide triphosphate hydrolases"/>
    <property type="match status" value="1"/>
</dbReference>
<sequence length="558" mass="63869">MSKTLYGNTSGLKPSQLKRLERLYRRRVNPSQIISHELSKELAALSYELNRQLGILINRRGEIEFVIVGDHGRIVIPAITRYRESTGRLRGLRLIHTHLSHEGLDQDDLLDLAFLRLDLIGALMVRKDGFPGKIYLAHLLPAGENGNHYGYLPAVYPWELKENFLSLINSLEDELEKQRPSKEVADTQDRAILINVTTGSKAEAEESLAELKELARSAGVTVLDTIIQRRHKVDPRYLMGKGKLSELIIRAMQVSANLLIFDQELTPSQIHSITQVTELRVIDRTQLILDIFAQRARSREGKIQVEMAQLRYLLPRLRSRDDAFSRLTGGIGGRGPGETKLEVDRRRIKDRIARLERELKNISSQRKLRRKRRRREGLPVVAIVGYTNAGKTTLLNQLTKSDLLAEDKLFATLDPASRRVRLSDGSFAIFTDTVGFIKDLPKDLERAFRATLEELYEADLLLHLVDASSPYFEEHIQAVEKIIEEMKLEHIPRLLVFNKIDLLDTFEVEALKRRYQAEAISALNKETFKPLLEKVSFMLLSGKKSEIREEYQFELLSN</sequence>
<keyword evidence="2" id="KW-0479">Metal-binding</keyword>
<dbReference type="Pfam" id="PF16360">
    <property type="entry name" value="GTP-bdg_M"/>
    <property type="match status" value="1"/>
</dbReference>
<evidence type="ECO:0000256" key="4">
    <source>
        <dbReference type="ARBA" id="ARBA00022842"/>
    </source>
</evidence>
<dbReference type="Gene3D" id="6.10.250.2860">
    <property type="match status" value="1"/>
</dbReference>
<dbReference type="InterPro" id="IPR016496">
    <property type="entry name" value="GTPase_HflX"/>
</dbReference>
<comment type="function">
    <text evidence="6">GTPase that associates with the 50S ribosomal subunit and may have a role during protein synthesis or ribosome biogenesis.</text>
</comment>
<dbReference type="GO" id="GO:0005737">
    <property type="term" value="C:cytoplasm"/>
    <property type="evidence" value="ECO:0007669"/>
    <property type="project" value="UniProtKB-SubCell"/>
</dbReference>
<keyword evidence="10" id="KW-1185">Reference proteome</keyword>
<organism evidence="9 10">
    <name type="scientific">Thermodesulfatator autotrophicus</name>
    <dbReference type="NCBI Taxonomy" id="1795632"/>
    <lineage>
        <taxon>Bacteria</taxon>
        <taxon>Pseudomonadati</taxon>
        <taxon>Thermodesulfobacteriota</taxon>
        <taxon>Thermodesulfobacteria</taxon>
        <taxon>Thermodesulfobacteriales</taxon>
        <taxon>Thermodesulfatatoraceae</taxon>
        <taxon>Thermodesulfatator</taxon>
    </lineage>
</organism>
<dbReference type="PANTHER" id="PTHR10229:SF0">
    <property type="entry name" value="GTP-BINDING PROTEIN 6-RELATED"/>
    <property type="match status" value="1"/>
</dbReference>
<dbReference type="InterPro" id="IPR030394">
    <property type="entry name" value="G_HFLX_dom"/>
</dbReference>
<dbReference type="PRINTS" id="PR00326">
    <property type="entry name" value="GTP1OBG"/>
</dbReference>
<dbReference type="AlphaFoldDB" id="A0A177E8P4"/>
<evidence type="ECO:0000256" key="7">
    <source>
        <dbReference type="SAM" id="Coils"/>
    </source>
</evidence>
<comment type="subunit">
    <text evidence="6">Monomer. Associates with the 50S ribosomal subunit.</text>
</comment>
<dbReference type="STRING" id="1795632.TH606_07260"/>
<dbReference type="GO" id="GO:0043022">
    <property type="term" value="F:ribosome binding"/>
    <property type="evidence" value="ECO:0007669"/>
    <property type="project" value="TreeGrafter"/>
</dbReference>
<evidence type="ECO:0000313" key="10">
    <source>
        <dbReference type="Proteomes" id="UP000076964"/>
    </source>
</evidence>
<keyword evidence="7" id="KW-0175">Coiled coil</keyword>
<keyword evidence="5 6" id="KW-0342">GTP-binding</keyword>
<dbReference type="RefSeq" id="WP_068542431.1">
    <property type="nucleotide sequence ID" value="NZ_LSFI01000031.1"/>
</dbReference>
<dbReference type="CDD" id="cd01878">
    <property type="entry name" value="HflX"/>
    <property type="match status" value="1"/>
</dbReference>
<dbReference type="InterPro" id="IPR006073">
    <property type="entry name" value="GTP-bd"/>
</dbReference>
<evidence type="ECO:0000256" key="6">
    <source>
        <dbReference type="HAMAP-Rule" id="MF_00900"/>
    </source>
</evidence>
<evidence type="ECO:0000313" key="9">
    <source>
        <dbReference type="EMBL" id="OAG27389.1"/>
    </source>
</evidence>
<dbReference type="Gene3D" id="3.40.50.11060">
    <property type="entry name" value="GTPase HflX, N-terminal domain"/>
    <property type="match status" value="1"/>
</dbReference>
<dbReference type="GO" id="GO:0003924">
    <property type="term" value="F:GTPase activity"/>
    <property type="evidence" value="ECO:0007669"/>
    <property type="project" value="UniProtKB-UniRule"/>
</dbReference>
<protein>
    <recommendedName>
        <fullName evidence="6">GTPase HflX</fullName>
    </recommendedName>
    <alternativeName>
        <fullName evidence="6">GTP-binding protein HflX</fullName>
    </alternativeName>
</protein>
<dbReference type="NCBIfam" id="TIGR00231">
    <property type="entry name" value="small_GTP"/>
    <property type="match status" value="1"/>
</dbReference>
<dbReference type="HAMAP" id="MF_00900">
    <property type="entry name" value="GTPase_HflX"/>
    <property type="match status" value="1"/>
</dbReference>
<dbReference type="GO" id="GO:0005525">
    <property type="term" value="F:GTP binding"/>
    <property type="evidence" value="ECO:0007669"/>
    <property type="project" value="UniProtKB-UniRule"/>
</dbReference>
<keyword evidence="1 6" id="KW-0963">Cytoplasm</keyword>
<name>A0A177E8P4_9BACT</name>
<comment type="subcellular location">
    <subcellularLocation>
        <location evidence="6">Cytoplasm</location>
    </subcellularLocation>
    <text evidence="6">May associate with membranes.</text>
</comment>
<dbReference type="FunFam" id="3.40.50.11060:FF:000001">
    <property type="entry name" value="GTPase HflX"/>
    <property type="match status" value="1"/>
</dbReference>
<keyword evidence="3 6" id="KW-0547">Nucleotide-binding</keyword>
<keyword evidence="4" id="KW-0460">Magnesium</keyword>
<dbReference type="InterPro" id="IPR042108">
    <property type="entry name" value="GTPase_HflX_N_sf"/>
</dbReference>
<evidence type="ECO:0000256" key="3">
    <source>
        <dbReference type="ARBA" id="ARBA00022741"/>
    </source>
</evidence>
<feature type="coiled-coil region" evidence="7">
    <location>
        <begin position="338"/>
        <end position="372"/>
    </location>
</feature>
<dbReference type="Pfam" id="PF13167">
    <property type="entry name" value="GTP-bdg_N"/>
    <property type="match status" value="1"/>
</dbReference>
<accession>A0A177E8P4</accession>
<dbReference type="InterPro" id="IPR027417">
    <property type="entry name" value="P-loop_NTPase"/>
</dbReference>
<dbReference type="EMBL" id="LSFI01000031">
    <property type="protein sequence ID" value="OAG27389.1"/>
    <property type="molecule type" value="Genomic_DNA"/>
</dbReference>
<dbReference type="GO" id="GO:0046872">
    <property type="term" value="F:metal ion binding"/>
    <property type="evidence" value="ECO:0007669"/>
    <property type="project" value="UniProtKB-KW"/>
</dbReference>
<gene>
    <name evidence="6" type="primary">hflX</name>
    <name evidence="9" type="ORF">TH606_07260</name>
</gene>
<proteinExistence type="inferred from homology"/>
<dbReference type="OrthoDB" id="9812272at2"/>
<evidence type="ECO:0000256" key="5">
    <source>
        <dbReference type="ARBA" id="ARBA00023134"/>
    </source>
</evidence>
<comment type="similarity">
    <text evidence="6">Belongs to the TRAFAC class OBG-HflX-like GTPase superfamily. HflX GTPase family.</text>
</comment>
<dbReference type="NCBIfam" id="TIGR03156">
    <property type="entry name" value="GTP_HflX"/>
    <property type="match status" value="1"/>
</dbReference>
<dbReference type="InterPro" id="IPR025121">
    <property type="entry name" value="GTPase_HflX_N"/>
</dbReference>
<dbReference type="InterPro" id="IPR005225">
    <property type="entry name" value="Small_GTP-bd"/>
</dbReference>
<dbReference type="PANTHER" id="PTHR10229">
    <property type="entry name" value="GTP-BINDING PROTEIN HFLX"/>
    <property type="match status" value="1"/>
</dbReference>
<dbReference type="PROSITE" id="PS51705">
    <property type="entry name" value="G_HFLX"/>
    <property type="match status" value="1"/>
</dbReference>
<dbReference type="SUPFAM" id="SSF52540">
    <property type="entry name" value="P-loop containing nucleoside triphosphate hydrolases"/>
    <property type="match status" value="1"/>
</dbReference>
<dbReference type="Proteomes" id="UP000076964">
    <property type="component" value="Unassembled WGS sequence"/>
</dbReference>
<evidence type="ECO:0000256" key="2">
    <source>
        <dbReference type="ARBA" id="ARBA00022723"/>
    </source>
</evidence>
<dbReference type="InterPro" id="IPR032305">
    <property type="entry name" value="GTP-bd_M"/>
</dbReference>
<comment type="caution">
    <text evidence="9">The sequence shown here is derived from an EMBL/GenBank/DDBJ whole genome shotgun (WGS) entry which is preliminary data.</text>
</comment>